<comment type="caution">
    <text evidence="13">The sequence shown here is derived from an EMBL/GenBank/DDBJ whole genome shotgun (WGS) entry which is preliminary data.</text>
</comment>
<dbReference type="OrthoDB" id="6429739at2759"/>
<evidence type="ECO:0000256" key="2">
    <source>
        <dbReference type="ARBA" id="ARBA00006513"/>
    </source>
</evidence>
<evidence type="ECO:0000256" key="9">
    <source>
        <dbReference type="ARBA" id="ARBA00023136"/>
    </source>
</evidence>
<keyword evidence="6" id="KW-0375">Hydrogen ion transport</keyword>
<dbReference type="Pfam" id="PF03189">
    <property type="entry name" value="Otopetrin"/>
    <property type="match status" value="1"/>
</dbReference>
<evidence type="ECO:0000256" key="1">
    <source>
        <dbReference type="ARBA" id="ARBA00004651"/>
    </source>
</evidence>
<feature type="transmembrane region" description="Helical" evidence="12">
    <location>
        <begin position="674"/>
        <end position="696"/>
    </location>
</feature>
<evidence type="ECO:0000256" key="11">
    <source>
        <dbReference type="SAM" id="MobiDB-lite"/>
    </source>
</evidence>
<feature type="region of interest" description="Disordered" evidence="11">
    <location>
        <begin position="154"/>
        <end position="193"/>
    </location>
</feature>
<evidence type="ECO:0000256" key="5">
    <source>
        <dbReference type="ARBA" id="ARBA00022692"/>
    </source>
</evidence>
<dbReference type="Proteomes" id="UP000494165">
    <property type="component" value="Unassembled WGS sequence"/>
</dbReference>
<keyword evidence="8" id="KW-0406">Ion transport</keyword>
<evidence type="ECO:0008006" key="15">
    <source>
        <dbReference type="Google" id="ProtNLM"/>
    </source>
</evidence>
<dbReference type="PANTHER" id="PTHR21522">
    <property type="entry name" value="PROTON CHANNEL OTOP"/>
    <property type="match status" value="1"/>
</dbReference>
<evidence type="ECO:0000313" key="14">
    <source>
        <dbReference type="Proteomes" id="UP000494165"/>
    </source>
</evidence>
<dbReference type="GO" id="GO:0005886">
    <property type="term" value="C:plasma membrane"/>
    <property type="evidence" value="ECO:0007669"/>
    <property type="project" value="UniProtKB-SubCell"/>
</dbReference>
<feature type="transmembrane region" description="Helical" evidence="12">
    <location>
        <begin position="211"/>
        <end position="230"/>
    </location>
</feature>
<reference evidence="13 14" key="1">
    <citation type="submission" date="2020-04" db="EMBL/GenBank/DDBJ databases">
        <authorList>
            <person name="Alioto T."/>
            <person name="Alioto T."/>
            <person name="Gomez Garrido J."/>
        </authorList>
    </citation>
    <scope>NUCLEOTIDE SEQUENCE [LARGE SCALE GENOMIC DNA]</scope>
</reference>
<feature type="transmembrane region" description="Helical" evidence="12">
    <location>
        <begin position="605"/>
        <end position="624"/>
    </location>
</feature>
<gene>
    <name evidence="13" type="ORF">CLODIP_2_CD09510</name>
</gene>
<keyword evidence="3" id="KW-0813">Transport</keyword>
<comment type="similarity">
    <text evidence="2">Belongs to the otopetrin family.</text>
</comment>
<evidence type="ECO:0000256" key="6">
    <source>
        <dbReference type="ARBA" id="ARBA00022781"/>
    </source>
</evidence>
<name>A0A8S1CXS0_9INSE</name>
<feature type="transmembrane region" description="Helical" evidence="12">
    <location>
        <begin position="504"/>
        <end position="525"/>
    </location>
</feature>
<feature type="region of interest" description="Disordered" evidence="11">
    <location>
        <begin position="24"/>
        <end position="43"/>
    </location>
</feature>
<feature type="compositionally biased region" description="Polar residues" evidence="11">
    <location>
        <begin position="163"/>
        <end position="179"/>
    </location>
</feature>
<dbReference type="PANTHER" id="PTHR21522:SF30">
    <property type="entry name" value="GH01206P"/>
    <property type="match status" value="1"/>
</dbReference>
<proteinExistence type="inferred from homology"/>
<sequence>MDESAAIVPVASTCPCCNHAHTVQAAPTPPTSSSSNPAIPKSFQATPRIPESAITPSASASNIPQQVQCNTRASLSGSQVLLNSITGGLFSGDRRASTAWGSRLGLNERRPSSLLQMGNCGACGEQRRYLISILRGAQQQQTVVRSPVVLEPPTPMTALQKAGPNSTGNNSSSLVARSSTPPPPSYNELPARGARKERKIVCKTEKKDDGFSAGLSALYAKLLVVLGIALPVGEVLSDKVPATFDQIFYLYLYAGSLLFMMYMYATLLRERAAYSMVSSYSVDVEGDQREIYVRAQRRRSIPVMRYGSFYLRASAIAFGIGSMIYSGLEVSKYIELEYECRNILLALTPGTRMVLTIVQIQFIFLNNRIEMGRYKLIARFGLMHMVATNLCEWLYVLVEETKHEIHLLTHISHNTSTFLTRHDRAADLSGECTRYSILGSLVENASPYLFPCTIEYSLICAVILYEMWHNVHKVVARKKEEGRDDEKVNMHHFSVDCSGAHSGLFSGIIVLVVTAISLIMFFVLIREPTHADLAVFQVTMCELVLYALTSVAVLVCMIQMRSLEYRHGPQALDCVLIVVAQTGMYVYCLFSILGSYLSPNAPGGGFLAELVSLLQTTCQTIFILDAWWRRSENPGQVRKKPGRQLVTFLLAANLAMWTINSLEKNRAEFRPTHLEFYGVWAWTIITHVSMPLAVYYRFHSTVCLLEIWKTAYKLRPAEIEH</sequence>
<protein>
    <recommendedName>
        <fullName evidence="15">Otopetrin</fullName>
    </recommendedName>
</protein>
<feature type="transmembrane region" description="Helical" evidence="12">
    <location>
        <begin position="250"/>
        <end position="268"/>
    </location>
</feature>
<dbReference type="AlphaFoldDB" id="A0A8S1CXS0"/>
<organism evidence="13 14">
    <name type="scientific">Cloeon dipterum</name>
    <dbReference type="NCBI Taxonomy" id="197152"/>
    <lineage>
        <taxon>Eukaryota</taxon>
        <taxon>Metazoa</taxon>
        <taxon>Ecdysozoa</taxon>
        <taxon>Arthropoda</taxon>
        <taxon>Hexapoda</taxon>
        <taxon>Insecta</taxon>
        <taxon>Pterygota</taxon>
        <taxon>Palaeoptera</taxon>
        <taxon>Ephemeroptera</taxon>
        <taxon>Pisciforma</taxon>
        <taxon>Baetidae</taxon>
        <taxon>Cloeon</taxon>
    </lineage>
</organism>
<evidence type="ECO:0000256" key="3">
    <source>
        <dbReference type="ARBA" id="ARBA00022448"/>
    </source>
</evidence>
<dbReference type="EMBL" id="CADEPI010000074">
    <property type="protein sequence ID" value="CAB3372571.1"/>
    <property type="molecule type" value="Genomic_DNA"/>
</dbReference>
<feature type="transmembrane region" description="Helical" evidence="12">
    <location>
        <begin position="537"/>
        <end position="558"/>
    </location>
</feature>
<evidence type="ECO:0000256" key="12">
    <source>
        <dbReference type="SAM" id="Phobius"/>
    </source>
</evidence>
<keyword evidence="5 12" id="KW-0812">Transmembrane</keyword>
<comment type="subcellular location">
    <subcellularLocation>
        <location evidence="1">Cell membrane</location>
        <topology evidence="1">Multi-pass membrane protein</topology>
    </subcellularLocation>
</comment>
<accession>A0A8S1CXS0</accession>
<evidence type="ECO:0000256" key="8">
    <source>
        <dbReference type="ARBA" id="ARBA00023065"/>
    </source>
</evidence>
<feature type="transmembrane region" description="Helical" evidence="12">
    <location>
        <begin position="343"/>
        <end position="364"/>
    </location>
</feature>
<keyword evidence="10" id="KW-0407">Ion channel</keyword>
<keyword evidence="7 12" id="KW-1133">Transmembrane helix</keyword>
<keyword evidence="9 12" id="KW-0472">Membrane</keyword>
<evidence type="ECO:0000313" key="13">
    <source>
        <dbReference type="EMBL" id="CAB3372571.1"/>
    </source>
</evidence>
<feature type="transmembrane region" description="Helical" evidence="12">
    <location>
        <begin position="645"/>
        <end position="662"/>
    </location>
</feature>
<keyword evidence="14" id="KW-1185">Reference proteome</keyword>
<evidence type="ECO:0000256" key="7">
    <source>
        <dbReference type="ARBA" id="ARBA00022989"/>
    </source>
</evidence>
<evidence type="ECO:0000256" key="4">
    <source>
        <dbReference type="ARBA" id="ARBA00022475"/>
    </source>
</evidence>
<keyword evidence="4" id="KW-1003">Cell membrane</keyword>
<dbReference type="GO" id="GO:0015252">
    <property type="term" value="F:proton channel activity"/>
    <property type="evidence" value="ECO:0007669"/>
    <property type="project" value="InterPro"/>
</dbReference>
<dbReference type="InterPro" id="IPR004878">
    <property type="entry name" value="Otopetrin"/>
</dbReference>
<evidence type="ECO:0000256" key="10">
    <source>
        <dbReference type="ARBA" id="ARBA00023303"/>
    </source>
</evidence>
<feature type="transmembrane region" description="Helical" evidence="12">
    <location>
        <begin position="570"/>
        <end position="593"/>
    </location>
</feature>
<feature type="transmembrane region" description="Helical" evidence="12">
    <location>
        <begin position="309"/>
        <end position="328"/>
    </location>
</feature>